<dbReference type="Proteomes" id="UP000616114">
    <property type="component" value="Unassembled WGS sequence"/>
</dbReference>
<evidence type="ECO:0000256" key="1">
    <source>
        <dbReference type="ARBA" id="ARBA00006354"/>
    </source>
</evidence>
<proteinExistence type="inferred from homology"/>
<evidence type="ECO:0000259" key="2">
    <source>
        <dbReference type="SMART" id="SM00382"/>
    </source>
</evidence>
<dbReference type="SMART" id="SM00382">
    <property type="entry name" value="AAA"/>
    <property type="match status" value="1"/>
</dbReference>
<dbReference type="EMBL" id="BMFY01000018">
    <property type="protein sequence ID" value="GGA26412.1"/>
    <property type="molecule type" value="Genomic_DNA"/>
</dbReference>
<dbReference type="Gene3D" id="3.40.50.300">
    <property type="entry name" value="P-loop containing nucleotide triphosphate hydrolases"/>
    <property type="match status" value="1"/>
</dbReference>
<dbReference type="AlphaFoldDB" id="A0A8J2XMH0"/>
<evidence type="ECO:0000313" key="4">
    <source>
        <dbReference type="Proteomes" id="UP000616114"/>
    </source>
</evidence>
<dbReference type="InterPro" id="IPR003593">
    <property type="entry name" value="AAA+_ATPase"/>
</dbReference>
<accession>A0A8J2XMH0</accession>
<reference evidence="3" key="1">
    <citation type="journal article" date="2014" name="Int. J. Syst. Evol. Microbiol.">
        <title>Complete genome sequence of Corynebacterium casei LMG S-19264T (=DSM 44701T), isolated from a smear-ripened cheese.</title>
        <authorList>
            <consortium name="US DOE Joint Genome Institute (JGI-PGF)"/>
            <person name="Walter F."/>
            <person name="Albersmeier A."/>
            <person name="Kalinowski J."/>
            <person name="Ruckert C."/>
        </authorList>
    </citation>
    <scope>NUCLEOTIDE SEQUENCE</scope>
    <source>
        <strain evidence="3">CGMCC 1.12785</strain>
    </source>
</reference>
<sequence>MRLGRARAIGLEGLRGHLVTVEASLNDGLPAMTVVGLPDASVNEARQRIRTALSNSGCAMPATRITVNLSPGELRKVGTVFDLAIAVAVMAAAGHLHAGAAEATVHLGELGLDGRLHPVRGVIAALLAAREAGIDRAVVPAGNAAEAALVQGMRIRTATSLAEAANIHGANLPAPQQPMVSARVPERAPGGPAPADLAAVRGQVQARWALEVAAAGGHHMLMIGTPGAGKTLLASALPGILPPLSEEEAVEVAAVRSLAGVFDPETGLDRTPPFVAPHHRTSPAAMTGSPRRAGLMAQAHHGVLFMDEAPEFRRDALELLRQPLESARYSVDRAAESATFPASFQLVMAANPCPCGKAVGTGIGCECPPMARRRYAARLSGPVRDRMDVHLELHPVALKDLQDTRPQEASADVAARVRRAREAQRRRYQGLPWRLNAQADASWLRERYAFSPAEIREIDEALRRGLLSMRGYDRVVRVAASIADVAGRERPTREDLLAALTLRHPEATP</sequence>
<organism evidence="3 4">
    <name type="scientific">Sediminivirga luteola</name>
    <dbReference type="NCBI Taxonomy" id="1774748"/>
    <lineage>
        <taxon>Bacteria</taxon>
        <taxon>Bacillati</taxon>
        <taxon>Actinomycetota</taxon>
        <taxon>Actinomycetes</taxon>
        <taxon>Micrococcales</taxon>
        <taxon>Brevibacteriaceae</taxon>
        <taxon>Sediminivirga</taxon>
    </lineage>
</organism>
<dbReference type="PANTHER" id="PTHR32039:SF7">
    <property type="entry name" value="COMPETENCE PROTEIN COMM"/>
    <property type="match status" value="1"/>
</dbReference>
<feature type="domain" description="AAA+ ATPase" evidence="2">
    <location>
        <begin position="216"/>
        <end position="397"/>
    </location>
</feature>
<dbReference type="GO" id="GO:0005524">
    <property type="term" value="F:ATP binding"/>
    <property type="evidence" value="ECO:0007669"/>
    <property type="project" value="InterPro"/>
</dbReference>
<gene>
    <name evidence="3" type="ORF">GCM10011333_31650</name>
</gene>
<dbReference type="InterPro" id="IPR004482">
    <property type="entry name" value="Mg_chelat-rel"/>
</dbReference>
<dbReference type="Gene3D" id="3.30.230.10">
    <property type="match status" value="1"/>
</dbReference>
<dbReference type="InterPro" id="IPR014721">
    <property type="entry name" value="Ribsml_uS5_D2-typ_fold_subgr"/>
</dbReference>
<dbReference type="InterPro" id="IPR000523">
    <property type="entry name" value="Mg_chelatse_chII-like_cat_dom"/>
</dbReference>
<reference evidence="3" key="2">
    <citation type="submission" date="2020-09" db="EMBL/GenBank/DDBJ databases">
        <authorList>
            <person name="Sun Q."/>
            <person name="Zhou Y."/>
        </authorList>
    </citation>
    <scope>NUCLEOTIDE SEQUENCE</scope>
    <source>
        <strain evidence="3">CGMCC 1.12785</strain>
    </source>
</reference>
<dbReference type="Pfam" id="PF01078">
    <property type="entry name" value="Mg_chelatase"/>
    <property type="match status" value="1"/>
</dbReference>
<evidence type="ECO:0000313" key="3">
    <source>
        <dbReference type="EMBL" id="GGA26412.1"/>
    </source>
</evidence>
<dbReference type="Pfam" id="PF13541">
    <property type="entry name" value="ChlI"/>
    <property type="match status" value="1"/>
</dbReference>
<protein>
    <recommendedName>
        <fullName evidence="2">AAA+ ATPase domain-containing protein</fullName>
    </recommendedName>
</protein>
<dbReference type="SUPFAM" id="SSF52540">
    <property type="entry name" value="P-loop containing nucleoside triphosphate hydrolases"/>
    <property type="match status" value="1"/>
</dbReference>
<dbReference type="NCBIfam" id="TIGR00368">
    <property type="entry name" value="YifB family Mg chelatase-like AAA ATPase"/>
    <property type="match status" value="1"/>
</dbReference>
<dbReference type="InterPro" id="IPR027417">
    <property type="entry name" value="P-loop_NTPase"/>
</dbReference>
<name>A0A8J2XMH0_9MICO</name>
<comment type="caution">
    <text evidence="3">The sequence shown here is derived from an EMBL/GenBank/DDBJ whole genome shotgun (WGS) entry which is preliminary data.</text>
</comment>
<dbReference type="Pfam" id="PF13335">
    <property type="entry name" value="Mg_chelatase_C"/>
    <property type="match status" value="1"/>
</dbReference>
<dbReference type="PANTHER" id="PTHR32039">
    <property type="entry name" value="MAGNESIUM-CHELATASE SUBUNIT CHLI"/>
    <property type="match status" value="1"/>
</dbReference>
<dbReference type="SUPFAM" id="SSF54211">
    <property type="entry name" value="Ribosomal protein S5 domain 2-like"/>
    <property type="match status" value="1"/>
</dbReference>
<dbReference type="InterPro" id="IPR025158">
    <property type="entry name" value="Mg_chelat-rel_C"/>
</dbReference>
<dbReference type="InterPro" id="IPR045006">
    <property type="entry name" value="CHLI-like"/>
</dbReference>
<keyword evidence="4" id="KW-1185">Reference proteome</keyword>
<comment type="similarity">
    <text evidence="1">Belongs to the Mg-chelatase subunits D/I family. ComM subfamily.</text>
</comment>
<dbReference type="InterPro" id="IPR020568">
    <property type="entry name" value="Ribosomal_Su5_D2-typ_SF"/>
</dbReference>